<organism evidence="1 2">
    <name type="scientific">Oleiphilus messinensis</name>
    <dbReference type="NCBI Taxonomy" id="141451"/>
    <lineage>
        <taxon>Bacteria</taxon>
        <taxon>Pseudomonadati</taxon>
        <taxon>Pseudomonadota</taxon>
        <taxon>Gammaproteobacteria</taxon>
        <taxon>Oceanospirillales</taxon>
        <taxon>Oleiphilaceae</taxon>
        <taxon>Oleiphilus</taxon>
    </lineage>
</organism>
<protein>
    <submittedName>
        <fullName evidence="1">1-pyrroline-5-carboxylate dehydrogenase</fullName>
    </submittedName>
</protein>
<accession>A0A1Y0I8L5</accession>
<evidence type="ECO:0000313" key="2">
    <source>
        <dbReference type="Proteomes" id="UP000196027"/>
    </source>
</evidence>
<dbReference type="Proteomes" id="UP000196027">
    <property type="component" value="Chromosome"/>
</dbReference>
<gene>
    <name evidence="1" type="ORF">OLMES_1668</name>
</gene>
<proteinExistence type="predicted"/>
<evidence type="ECO:0000313" key="1">
    <source>
        <dbReference type="EMBL" id="ARU55743.1"/>
    </source>
</evidence>
<reference evidence="1 2" key="1">
    <citation type="submission" date="2017-05" db="EMBL/GenBank/DDBJ databases">
        <title>Genomic insights into alkan degradation activity of Oleiphilus messinensis.</title>
        <authorList>
            <person name="Kozyavkin S.A."/>
            <person name="Slesarev A.I."/>
            <person name="Golyshin P.N."/>
            <person name="Korzhenkov A."/>
            <person name="Golyshina O.N."/>
            <person name="Toshchakov S.V."/>
        </authorList>
    </citation>
    <scope>NUCLEOTIDE SEQUENCE [LARGE SCALE GENOMIC DNA]</scope>
    <source>
        <strain evidence="1 2">ME102</strain>
    </source>
</reference>
<keyword evidence="2" id="KW-1185">Reference proteome</keyword>
<dbReference type="KEGG" id="ome:OLMES_1668"/>
<dbReference type="AlphaFoldDB" id="A0A1Y0I8L5"/>
<name>A0A1Y0I8L5_9GAMM</name>
<dbReference type="EMBL" id="CP021425">
    <property type="protein sequence ID" value="ARU55743.1"/>
    <property type="molecule type" value="Genomic_DNA"/>
</dbReference>
<sequence>MYIRVYTNRFVIRAFGEPEIEIEGTPDKPFTTERLLVGSFQEAEKTLSQGIKKSLGSGLIKKTPVVVIHPKEKTEGGLSEVEVKVFRELALGSGAAKVVVHEGSELTKDEVLEKLKNA</sequence>